<dbReference type="PRINTS" id="PR00035">
    <property type="entry name" value="HTHGNTR"/>
</dbReference>
<gene>
    <name evidence="5" type="ORF">SAMN04489857_1677</name>
</gene>
<name>A0A1H1N5B7_9ACTN</name>
<dbReference type="SMART" id="SM00345">
    <property type="entry name" value="HTH_GNTR"/>
    <property type="match status" value="1"/>
</dbReference>
<dbReference type="InterPro" id="IPR036390">
    <property type="entry name" value="WH_DNA-bd_sf"/>
</dbReference>
<dbReference type="CDD" id="cd07377">
    <property type="entry name" value="WHTH_GntR"/>
    <property type="match status" value="1"/>
</dbReference>
<reference evidence="6" key="1">
    <citation type="submission" date="2016-10" db="EMBL/GenBank/DDBJ databases">
        <authorList>
            <person name="Varghese N."/>
            <person name="Submissions S."/>
        </authorList>
    </citation>
    <scope>NUCLEOTIDE SEQUENCE [LARGE SCALE GENOMIC DNA]</scope>
    <source>
        <strain evidence="6">DSM 22620</strain>
    </source>
</reference>
<feature type="domain" description="HTH gntR-type" evidence="4">
    <location>
        <begin position="2"/>
        <end position="70"/>
    </location>
</feature>
<evidence type="ECO:0000259" key="4">
    <source>
        <dbReference type="PROSITE" id="PS50949"/>
    </source>
</evidence>
<dbReference type="InterPro" id="IPR028978">
    <property type="entry name" value="Chorismate_lyase_/UTRA_dom_sf"/>
</dbReference>
<dbReference type="GeneID" id="78501011"/>
<keyword evidence="1" id="KW-0805">Transcription regulation</keyword>
<evidence type="ECO:0000313" key="6">
    <source>
        <dbReference type="Proteomes" id="UP000199480"/>
    </source>
</evidence>
<evidence type="ECO:0000256" key="2">
    <source>
        <dbReference type="ARBA" id="ARBA00023125"/>
    </source>
</evidence>
<evidence type="ECO:0000313" key="5">
    <source>
        <dbReference type="EMBL" id="SDR93359.1"/>
    </source>
</evidence>
<dbReference type="InterPro" id="IPR050679">
    <property type="entry name" value="Bact_HTH_transcr_reg"/>
</dbReference>
<dbReference type="GO" id="GO:0003677">
    <property type="term" value="F:DNA binding"/>
    <property type="evidence" value="ECO:0007669"/>
    <property type="project" value="UniProtKB-KW"/>
</dbReference>
<dbReference type="InterPro" id="IPR011663">
    <property type="entry name" value="UTRA"/>
</dbReference>
<dbReference type="InterPro" id="IPR036388">
    <property type="entry name" value="WH-like_DNA-bd_sf"/>
</dbReference>
<dbReference type="SUPFAM" id="SSF46785">
    <property type="entry name" value="Winged helix' DNA-binding domain"/>
    <property type="match status" value="1"/>
</dbReference>
<proteinExistence type="predicted"/>
<dbReference type="Gene3D" id="1.10.10.10">
    <property type="entry name" value="Winged helix-like DNA-binding domain superfamily/Winged helix DNA-binding domain"/>
    <property type="match status" value="1"/>
</dbReference>
<dbReference type="PROSITE" id="PS50949">
    <property type="entry name" value="HTH_GNTR"/>
    <property type="match status" value="1"/>
</dbReference>
<dbReference type="AlphaFoldDB" id="A0A1H1N5B7"/>
<dbReference type="PANTHER" id="PTHR44846:SF12">
    <property type="entry name" value="HTH-TYPE TRANSCRIPTIONAL REGULATOR TRER"/>
    <property type="match status" value="1"/>
</dbReference>
<dbReference type="GO" id="GO:0045892">
    <property type="term" value="P:negative regulation of DNA-templated transcription"/>
    <property type="evidence" value="ECO:0007669"/>
    <property type="project" value="TreeGrafter"/>
</dbReference>
<dbReference type="Pfam" id="PF00392">
    <property type="entry name" value="GntR"/>
    <property type="match status" value="1"/>
</dbReference>
<dbReference type="OrthoDB" id="7363114at2"/>
<keyword evidence="3" id="KW-0804">Transcription</keyword>
<sequence>MRAVYGQIYEDLLAQIESGEYPYQGFIPSEAELCERYQCSHNTARRAVRLLAQEGYVQPINGKGVRVIYLPTEREDFSMGGIETFKEAARRSGIEVVTKVIGIEREVVTPAFARESGFPEGSTVTHVDRVRMIDGHAQILDRNWYLTELVPDITPEIAADSIYAYIEGTLGMRVTTSKRTYLAEKANSMDRRLLDLRGYDFVAVVVNHTFNDDGIMLEYTCSRHHPKRFSFTTVALRDQR</sequence>
<dbReference type="SMART" id="SM00866">
    <property type="entry name" value="UTRA"/>
    <property type="match status" value="1"/>
</dbReference>
<dbReference type="Gene3D" id="3.40.1410.10">
    <property type="entry name" value="Chorismate lyase-like"/>
    <property type="match status" value="1"/>
</dbReference>
<evidence type="ECO:0000256" key="3">
    <source>
        <dbReference type="ARBA" id="ARBA00023163"/>
    </source>
</evidence>
<accession>A0A1H1N5B7</accession>
<evidence type="ECO:0000256" key="1">
    <source>
        <dbReference type="ARBA" id="ARBA00023015"/>
    </source>
</evidence>
<dbReference type="GO" id="GO:0003700">
    <property type="term" value="F:DNA-binding transcription factor activity"/>
    <property type="evidence" value="ECO:0007669"/>
    <property type="project" value="InterPro"/>
</dbReference>
<dbReference type="Pfam" id="PF07702">
    <property type="entry name" value="UTRA"/>
    <property type="match status" value="1"/>
</dbReference>
<dbReference type="RefSeq" id="WP_090863513.1">
    <property type="nucleotide sequence ID" value="NZ_LT629759.1"/>
</dbReference>
<dbReference type="SUPFAM" id="SSF64288">
    <property type="entry name" value="Chorismate lyase-like"/>
    <property type="match status" value="1"/>
</dbReference>
<keyword evidence="2" id="KW-0238">DNA-binding</keyword>
<dbReference type="InterPro" id="IPR000524">
    <property type="entry name" value="Tscrpt_reg_HTH_GntR"/>
</dbReference>
<protein>
    <submittedName>
        <fullName evidence="5">GntR family transcriptional regulator, trehalose operon transcriptional repressor</fullName>
    </submittedName>
</protein>
<dbReference type="EMBL" id="LT629759">
    <property type="protein sequence ID" value="SDR93359.1"/>
    <property type="molecule type" value="Genomic_DNA"/>
</dbReference>
<dbReference type="Proteomes" id="UP000199480">
    <property type="component" value="Chromosome I"/>
</dbReference>
<organism evidence="5 6">
    <name type="scientific">Parafannyhessea umbonata</name>
    <dbReference type="NCBI Taxonomy" id="604330"/>
    <lineage>
        <taxon>Bacteria</taxon>
        <taxon>Bacillati</taxon>
        <taxon>Actinomycetota</taxon>
        <taxon>Coriobacteriia</taxon>
        <taxon>Coriobacteriales</taxon>
        <taxon>Atopobiaceae</taxon>
        <taxon>Parafannyhessea</taxon>
    </lineage>
</organism>
<dbReference type="PANTHER" id="PTHR44846">
    <property type="entry name" value="MANNOSYL-D-GLYCERATE TRANSPORT/METABOLISM SYSTEM REPRESSOR MNGR-RELATED"/>
    <property type="match status" value="1"/>
</dbReference>